<evidence type="ECO:0000313" key="2">
    <source>
        <dbReference type="Proteomes" id="UP001295684"/>
    </source>
</evidence>
<evidence type="ECO:0000313" key="1">
    <source>
        <dbReference type="EMBL" id="CAI2383084.1"/>
    </source>
</evidence>
<dbReference type="Proteomes" id="UP001295684">
    <property type="component" value="Unassembled WGS sequence"/>
</dbReference>
<accession>A0AAD1Y1X4</accession>
<gene>
    <name evidence="1" type="ORF">ECRASSUSDP1_LOCUS24575</name>
</gene>
<sequence length="92" mass="10873">MFKRKEVKGSRSKKYNKETKEFLDRKNKYIDSCQIFSYPKSRGKGDDGKKFGQKLELKHKNISPSIVKGKLIAERKQKQIEDRNLIKLNVQK</sequence>
<comment type="caution">
    <text evidence="1">The sequence shown here is derived from an EMBL/GenBank/DDBJ whole genome shotgun (WGS) entry which is preliminary data.</text>
</comment>
<reference evidence="1" key="1">
    <citation type="submission" date="2023-07" db="EMBL/GenBank/DDBJ databases">
        <authorList>
            <consortium name="AG Swart"/>
            <person name="Singh M."/>
            <person name="Singh A."/>
            <person name="Seah K."/>
            <person name="Emmerich C."/>
        </authorList>
    </citation>
    <scope>NUCLEOTIDE SEQUENCE</scope>
    <source>
        <strain evidence="1">DP1</strain>
    </source>
</reference>
<dbReference type="EMBL" id="CAMPGE010025313">
    <property type="protein sequence ID" value="CAI2383084.1"/>
    <property type="molecule type" value="Genomic_DNA"/>
</dbReference>
<protein>
    <submittedName>
        <fullName evidence="1">Uncharacterized protein</fullName>
    </submittedName>
</protein>
<dbReference type="AlphaFoldDB" id="A0AAD1Y1X4"/>
<name>A0AAD1Y1X4_EUPCR</name>
<proteinExistence type="predicted"/>
<keyword evidence="2" id="KW-1185">Reference proteome</keyword>
<organism evidence="1 2">
    <name type="scientific">Euplotes crassus</name>
    <dbReference type="NCBI Taxonomy" id="5936"/>
    <lineage>
        <taxon>Eukaryota</taxon>
        <taxon>Sar</taxon>
        <taxon>Alveolata</taxon>
        <taxon>Ciliophora</taxon>
        <taxon>Intramacronucleata</taxon>
        <taxon>Spirotrichea</taxon>
        <taxon>Hypotrichia</taxon>
        <taxon>Euplotida</taxon>
        <taxon>Euplotidae</taxon>
        <taxon>Moneuplotes</taxon>
    </lineage>
</organism>